<sequence length="71" mass="8427">MKKDQDYVCPDWIKKDVQKRLKTNGSVTWQELRLELRISYAAVIRAINYLVQHKILLPPDENGKYFPASHR</sequence>
<gene>
    <name evidence="1" type="ORF">UT12_C0019G0003</name>
</gene>
<proteinExistence type="predicted"/>
<dbReference type="EMBL" id="LBVP01000019">
    <property type="protein sequence ID" value="KKQ89234.1"/>
    <property type="molecule type" value="Genomic_DNA"/>
</dbReference>
<accession>A0A0G0NTP9</accession>
<evidence type="ECO:0000313" key="1">
    <source>
        <dbReference type="EMBL" id="KKQ89234.1"/>
    </source>
</evidence>
<organism evidence="1 2">
    <name type="scientific">Candidatus Curtissbacteria bacterium GW2011_GWC2_38_9</name>
    <dbReference type="NCBI Taxonomy" id="1618414"/>
    <lineage>
        <taxon>Bacteria</taxon>
        <taxon>Candidatus Curtissiibacteriota</taxon>
    </lineage>
</organism>
<name>A0A0G0NTP9_9BACT</name>
<dbReference type="AlphaFoldDB" id="A0A0G0NTP9"/>
<protein>
    <submittedName>
        <fullName evidence="1">Uncharacterized protein</fullName>
    </submittedName>
</protein>
<comment type="caution">
    <text evidence="1">The sequence shown here is derived from an EMBL/GenBank/DDBJ whole genome shotgun (WGS) entry which is preliminary data.</text>
</comment>
<evidence type="ECO:0000313" key="2">
    <source>
        <dbReference type="Proteomes" id="UP000034893"/>
    </source>
</evidence>
<dbReference type="Proteomes" id="UP000034893">
    <property type="component" value="Unassembled WGS sequence"/>
</dbReference>
<reference evidence="1 2" key="1">
    <citation type="journal article" date="2015" name="Nature">
        <title>rRNA introns, odd ribosomes, and small enigmatic genomes across a large radiation of phyla.</title>
        <authorList>
            <person name="Brown C.T."/>
            <person name="Hug L.A."/>
            <person name="Thomas B.C."/>
            <person name="Sharon I."/>
            <person name="Castelle C.J."/>
            <person name="Singh A."/>
            <person name="Wilkins M.J."/>
            <person name="Williams K.H."/>
            <person name="Banfield J.F."/>
        </authorList>
    </citation>
    <scope>NUCLEOTIDE SEQUENCE [LARGE SCALE GENOMIC DNA]</scope>
</reference>